<accession>A0ACC1XQM4</accession>
<reference evidence="1 2" key="1">
    <citation type="journal article" date="2023" name="Science">
        <title>Complex scaffold remodeling in plant triterpene biosynthesis.</title>
        <authorList>
            <person name="De La Pena R."/>
            <person name="Hodgson H."/>
            <person name="Liu J.C."/>
            <person name="Stephenson M.J."/>
            <person name="Martin A.C."/>
            <person name="Owen C."/>
            <person name="Harkess A."/>
            <person name="Leebens-Mack J."/>
            <person name="Jimenez L.E."/>
            <person name="Osbourn A."/>
            <person name="Sattely E.S."/>
        </authorList>
    </citation>
    <scope>NUCLEOTIDE SEQUENCE [LARGE SCALE GENOMIC DNA]</scope>
    <source>
        <strain evidence="2">cv. JPN11</strain>
        <tissue evidence="1">Leaf</tissue>
    </source>
</reference>
<organism evidence="1 2">
    <name type="scientific">Melia azedarach</name>
    <name type="common">Chinaberry tree</name>
    <dbReference type="NCBI Taxonomy" id="155640"/>
    <lineage>
        <taxon>Eukaryota</taxon>
        <taxon>Viridiplantae</taxon>
        <taxon>Streptophyta</taxon>
        <taxon>Embryophyta</taxon>
        <taxon>Tracheophyta</taxon>
        <taxon>Spermatophyta</taxon>
        <taxon>Magnoliopsida</taxon>
        <taxon>eudicotyledons</taxon>
        <taxon>Gunneridae</taxon>
        <taxon>Pentapetalae</taxon>
        <taxon>rosids</taxon>
        <taxon>malvids</taxon>
        <taxon>Sapindales</taxon>
        <taxon>Meliaceae</taxon>
        <taxon>Melia</taxon>
    </lineage>
</organism>
<gene>
    <name evidence="1" type="ORF">OWV82_014809</name>
</gene>
<evidence type="ECO:0000313" key="2">
    <source>
        <dbReference type="Proteomes" id="UP001164539"/>
    </source>
</evidence>
<protein>
    <submittedName>
        <fullName evidence="1">Pleckstrin-likey (PH) domain-containing protein</fullName>
    </submittedName>
</protein>
<proteinExistence type="predicted"/>
<name>A0ACC1XQM4_MELAZ</name>
<comment type="caution">
    <text evidence="1">The sequence shown here is derived from an EMBL/GenBank/DDBJ whole genome shotgun (WGS) entry which is preliminary data.</text>
</comment>
<evidence type="ECO:0000313" key="1">
    <source>
        <dbReference type="EMBL" id="KAJ4712590.1"/>
    </source>
</evidence>
<dbReference type="Proteomes" id="UP001164539">
    <property type="component" value="Chromosome 8"/>
</dbReference>
<dbReference type="EMBL" id="CM051401">
    <property type="protein sequence ID" value="KAJ4712590.1"/>
    <property type="molecule type" value="Genomic_DNA"/>
</dbReference>
<keyword evidence="2" id="KW-1185">Reference proteome</keyword>
<sequence length="4361" mass="488763">MLEDQVAYLLQRYLGNYVRGLNKEALKISVWQGDVELTNMQLKPEALNALKLPVRVKAGFLGSVKIKVPWSRLGQEPVLVYLDRIFLLAEPATQVEGRSEDAVQEAKKSRVQEMEMKLLERAQHLNSEVNKSWLGSLINTIIGNLKLSVSNIHIRYEDLESNPGHPFAAGVTLEKLSAVTVDDSGRETFVTGGALDCIQKSVELDRLALYLDSNITPWKLDKPWEDLLPSEWVQVFRFGTKDGKPADHLVKSHTYILQPVTGNANYSKLRSNESADGGEPLQKAAVNLDDVTLCLSKNGYSDVLKLADNFAAFNQRLKYAHYRPPVSVKSDPRSWWKYAFKVVSDQIKKASGKLSWEQVLRHASLRKRYISLYASLLKLDLGRAVVDDNEEIEELDRGLDIDLILQWRMLAHKFVEQSMGSKSRLKKQNTKKSWWSFGWNNQSFKDESEPFHFSEEDWEQLNKIIGYKEGDDAQSLMINQKLDVVHTFLEIHMKHNASKLLDGSLECLAELSCEGFDCSIKLYPETKVFDMKLGSYRLSSPNGLLAESATAADSLLGVFCYKPFEVKVDWSMAAKASPCYVTYLKDSIDEIIKFFQSNTVVGQTIALETAAAVQMTIDGVKRTAQEQVNRALKDHARFLLDLDIAAPKITIPTEFRPDDTHSTKLMLDLGNLLIRSQDDYERKSSKELDMYLQFDLVLSDVSAFLVDGEYHWSQTSMNKSFGSAHRSSFLPVIDRCGAILKLQQIRLENPSYPSTRLALRLPSLGFHFSPARYHRLMQISKIFQEEDSENSDLLRPWDHADFEGWLSLLTWKGVGNREAVWQRRYFCLVGPFLYVLESPGAKTYKQYFSLRGKQVYQVASKLVGDVDSVLAVCGAVRSSSKVVEDVNALILRCDSDDSRKTWKSRLQGAIYSASGSAPITSLSETSSDPEDSETEISETQDALEISRMEKVFITGALDELKICFNYSHQHDQSFMKVLLAEETRLFEFRAIGGQVQISMRANDMFIGTVLKSLEIEDLVGNNGVSRPCYLARSFIGSSDKIQNFDNNDLTPSEGDDKFYEAPENLVDSAEYTMKSPQSTSEHLSSHCLLLSENLSFKTPSFSRIAGLLPDDAIGGGMDDTQLTETLDSFVKAQIVIYDQNSPLYNNVDKRVMVTLATLSFFCRRPTILAIMEFVNAINIEGESCESFSDNSSAAVENFSREGAADEHLIVIEEPVVKGLLGKGKSRVIFNLRLNMARAQIELMNEDETRLATLSQDNLLSDIMVFPSSFSIKASLGNLRISDDSLPDSHMYFWVCDMRNPGGTSFVELVFTSFSVEDEDYKGYEYCLFGQLSEVRVVYLNRFVQEVIAYFMGLVPSSSKGVIKLKDQVTNSEKWFMTSEIEGSPAVKFDLSFRKPIILMPRRTDSPDYLKLDVVHITVQNTFQWLSGSKSELNAVHLDILTILIEDINLNVGAGSELGESIIQDVKGVSVVLRRSLRDLFHQIPSTEVAIKIEELKASLSNREYQIITECAQSNFSETPRMLPSLTNEIETSSEDVIESVIPQIPVGVESQALDREIWIVSEVSLVINLVELCLHAGVTGDASLASVKVSGVWLLYKSNTLGEGFLSATLQDFSVADNREGTEEEFRLAIGKPDNVGYGPPQLVAEDENQNMVDRNVTEENDVKLATTMLILDAKFGQNSSFISVCLQRPQLLVALDFLLAVVEFFVPTVGSLLSNDEDKSSVHIVDAVILDQSIYCQPSVELSLSPERPLIADDERFDHFIYDGKGGILYLKDRQGFILAQPSVEAIIHVGSGKKLQFKNVVIKNGLFLDSCVLLGANSSYSASMDDGVYLKAGDEDPRMDGSRESLNDLPAQNTAGDRSVELIIELQAIGPELTFYNTSKDVRESPMLSNKLLHAQLDAFSRLVLRGDTLEMTANVLGLSMESNGIRILEPFDTSMTYSNASGKTNIHISVSDIFMNFSFSILRLFLAVEEDILAFLRMTSKKMTVVCSQFDKVGTIRNSFRDQVYAFWKPRAPPGFAVLGDYLTPLDKPPTKGVLALNTNFARVKRPISFKRIWPPLASGNVSNEDVSNYDSRPNSIFSEEDNCCSVWFPEAPKGYVALGCVVSSGRTPPSLSSAYCISASLVSPCSLRDCITISSTDLCPSSLVFWRVDNSIRTFLPADPVTFSISGRAYELRHIIFGFSEASPKASEHSHVRASTNSRQLERSAVVNSGRRSEAVASFQLIWWNRGSSSKKKVSIWRPIVPEGMVYFGDVAVRGYEPPNTCIVLHDTGDEGVFKVPLDFQLVAQIKKQRGMENISFWLPQAPPGFVSLGCVACKGTPKQYEFSKLRCIRSDMVTGDQFLEESILDTYDAKLKAEPFSIWAVGNELGTFIVRSGSKRPPKRFALKLADPNFPSSSDDTVIDAEIRTFSAALFDDYGGLMVPLFNISLSGIGFSLHGRTDYLNSTVSFSLAARSYNDKYESWEPLVEPVDGFLRYQYDLNAPGAASQLRLTSTRDLNLNVSVSNANMMIQAYASWNNLNHVHKYSTTREAFSPAYGGSGGRSIIDIHHKRNYYIIPQNKLGQDIFIRATEIRGFSNITRMPSGDMKPVKVPVSKNMLESHLRGKICRKARTMVTLIVVDAEFPSAGGLTPHQYTVAVRLAPNQSLSSDPPQHQQSARTRGCISSYSSSSKLKVVNWSEIFFFKVDSPDNYMMEVIVTDLGKGDPVGFFSAPLNKIAVNGEDNLYQDDYLNNLTWIDLCSTESMNTSQVDKCKKPCGRIRCAVLLSPKSEVEDRDETDTGRKSGFIQISPSMVGPWTTVRLNYAAPAACWRLGNDVVASEVVVKDGNRYVNIRSLVSVLNNTDFILDLCLVSKASGEQIRHLQLNDSAKPGDSQIVDDRIEIDEFFETETFNPTIGWVGCQPIQDRSEGGSSHQGISGIDLPSGWEWAGDWYLDTSSVKTADGWVYAPDVENLKWPESLDPLKFVNYARQRRWIRKRKQISDNAKQEISVGLLKPGDTLPLPLSGLTQSGIFVLRLRPSSLGGPGQYSWSSVVDRSDHSEVSGRPEGSSEICVSTLTESEELLYCSQISGTSSNGCHKLWFCVSIQAMEIAKDIRSDPIQDWSIVVKPPLSITNYLPLTAEYSILEMQASGHFVACTRGVLSPAKAVKIHDADLRNPLCLSLLPQRGWLPEQEAVWISHPQGIPSKAISLKSSISGRIVQLILEQNYDMEHQLLAKAIRVYAPYWFEIARCPPLIFRLLDIGKKHTRKIAFPYQSKENSRVICEEIKEEEIYEGHTIASALNFNLLGLSVSISQAGNNRFGPIKDLSPLGDMDGSMDLCAYDADGKCMRLFISAKPCPYQSVPTKVISVRPFMTFTNRLGQDILIRLNGEDEPKVLHASDSRVSFVCHEATGTDKLQVRLEDTEWSYPIQIMKEDTIPLVLRRHDGTRGFFRTEVRGYEEGSRFIVVFRLGSTNGPIRIENRTFSKKISIRQSGFGEDAWIQLEPLSTSNFCWEDPYGQKFIDAKIDSHGNIGVWRLDLEKAGSYSAEDRELGLQFHVLEMGNIKIARFTEDRMYSSHEEIRSLTPGNWGTSHMRRDMQNNSTPIDLIIELGVVGLSVVDHRPKELCYFYLERVFVSYSTGYDGGATSRFKLILGHLQIDNQLPLTLMPVLLAPEQATDMHHPVFKMTITVRNENTDGVQVFPYVYIRVTEKVWRLDIHEPIIWAVVDFYSNLQLNRVPKSTTVTQVDPEIRVDLIDVSEVRLKVSLETAPTQRPHGVLGVWSPILSAVGNAFKFQVHLRRVMHRDRFMRKSSIMPAIGNRIWRDLIHNPLHLIFSVDVLGMTSSTLASLSKGFAELSTDGQFLQLRSKQVWSRRITGVGDGIIQGTEALAQGVAFGVSGVVTKPIESARQNGLLGLAHGLGRAFLGFFVQPVSGALDFFSLTVDGIGASCSKCLEVLNNKTTSQRIRNPRAIHADGILREYCEKEAVGQMILYLAEASRQFGCTEIFKEPSKFAWSDYYEEHFVVPYQRIVVVTNKRVMLLQCTAPDKMDKKPCKIMWDVPWEELMTMELAKAGCPQPSHLILHLKSFKRSENFVRVIKCNVEEREESEPQAVRICAVVRKMWKVYQSNMKSLILKVPSSQRRVYFAWNEADGREPRMQNKAIFKSRDLSSFSSTSDERKFFKHTINFLKIWTSEQESKGRCTLCKKQVSQDAGTCSIWRPICPDGYVSIGDIARVGSHPPNVAAVYRNAERLFAFPVGYDLVWRNCADDYISPVSIWHPRAPEGFVSLGCVAVASFEEPEPNLVYCVAESLAEDTIFEDQKIWSAPESYPWACHIYQVRSDALHFAALRQSKEDSEWKPMRVLDDDSQPLLQATVTK</sequence>